<dbReference type="InterPro" id="IPR009506">
    <property type="entry name" value="YjiS-like"/>
</dbReference>
<organism evidence="2 3">
    <name type="scientific">Salinisphaera aquimarina</name>
    <dbReference type="NCBI Taxonomy" id="2094031"/>
    <lineage>
        <taxon>Bacteria</taxon>
        <taxon>Pseudomonadati</taxon>
        <taxon>Pseudomonadota</taxon>
        <taxon>Gammaproteobacteria</taxon>
        <taxon>Salinisphaerales</taxon>
        <taxon>Salinisphaeraceae</taxon>
        <taxon>Salinisphaera</taxon>
    </lineage>
</organism>
<accession>A0ABV7EK22</accession>
<proteinExistence type="predicted"/>
<dbReference type="Pfam" id="PF06568">
    <property type="entry name" value="YjiS-like"/>
    <property type="match status" value="1"/>
</dbReference>
<evidence type="ECO:0000259" key="1">
    <source>
        <dbReference type="Pfam" id="PF06568"/>
    </source>
</evidence>
<protein>
    <submittedName>
        <fullName evidence="2">DUF1127 domain-containing protein</fullName>
    </submittedName>
</protein>
<feature type="domain" description="YjiS-like" evidence="1">
    <location>
        <begin position="6"/>
        <end position="42"/>
    </location>
</feature>
<name>A0ABV7EK22_9GAMM</name>
<gene>
    <name evidence="2" type="ORF">ACFOSU_04135</name>
</gene>
<reference evidence="3" key="1">
    <citation type="journal article" date="2019" name="Int. J. Syst. Evol. Microbiol.">
        <title>The Global Catalogue of Microorganisms (GCM) 10K type strain sequencing project: providing services to taxonomists for standard genome sequencing and annotation.</title>
        <authorList>
            <consortium name="The Broad Institute Genomics Platform"/>
            <consortium name="The Broad Institute Genome Sequencing Center for Infectious Disease"/>
            <person name="Wu L."/>
            <person name="Ma J."/>
        </authorList>
    </citation>
    <scope>NUCLEOTIDE SEQUENCE [LARGE SCALE GENOMIC DNA]</scope>
    <source>
        <strain evidence="3">KCTC 52640</strain>
    </source>
</reference>
<keyword evidence="3" id="KW-1185">Reference proteome</keyword>
<comment type="caution">
    <text evidence="2">The sequence shown here is derived from an EMBL/GenBank/DDBJ whole genome shotgun (WGS) entry which is preliminary data.</text>
</comment>
<sequence>MGLTRLVETLRYYRSRRHTRRQLRVLEDRLLDDIGVSKSDARRESRKPFWQA</sequence>
<evidence type="ECO:0000313" key="2">
    <source>
        <dbReference type="EMBL" id="MFC3103073.1"/>
    </source>
</evidence>
<dbReference type="EMBL" id="JBHRSS010000003">
    <property type="protein sequence ID" value="MFC3103073.1"/>
    <property type="molecule type" value="Genomic_DNA"/>
</dbReference>
<dbReference type="Proteomes" id="UP001595462">
    <property type="component" value="Unassembled WGS sequence"/>
</dbReference>
<dbReference type="RefSeq" id="WP_380686745.1">
    <property type="nucleotide sequence ID" value="NZ_JBHRSS010000003.1"/>
</dbReference>
<evidence type="ECO:0000313" key="3">
    <source>
        <dbReference type="Proteomes" id="UP001595462"/>
    </source>
</evidence>